<keyword evidence="5" id="KW-0813">Transport</keyword>
<feature type="transmembrane region" description="Helical" evidence="5">
    <location>
        <begin position="109"/>
        <end position="130"/>
    </location>
</feature>
<comment type="similarity">
    <text evidence="5">Belongs to the binding-protein-dependent transport system permease family.</text>
</comment>
<reference evidence="9" key="1">
    <citation type="journal article" date="2019" name="Int. J. Syst. Evol. Microbiol.">
        <title>The Global Catalogue of Microorganisms (GCM) 10K type strain sequencing project: providing services to taxonomists for standard genome sequencing and annotation.</title>
        <authorList>
            <consortium name="The Broad Institute Genomics Platform"/>
            <consortium name="The Broad Institute Genome Sequencing Center for Infectious Disease"/>
            <person name="Wu L."/>
            <person name="Ma J."/>
        </authorList>
    </citation>
    <scope>NUCLEOTIDE SEQUENCE [LARGE SCALE GENOMIC DNA]</scope>
    <source>
        <strain evidence="9">CGMCC 1.16455</strain>
    </source>
</reference>
<keyword evidence="3 5" id="KW-1133">Transmembrane helix</keyword>
<feature type="transmembrane region" description="Helical" evidence="5">
    <location>
        <begin position="246"/>
        <end position="267"/>
    </location>
</feature>
<evidence type="ECO:0000256" key="5">
    <source>
        <dbReference type="RuleBase" id="RU363032"/>
    </source>
</evidence>
<organism evidence="8 9">
    <name type="scientific">Brachybacterium tyrofermentans</name>
    <dbReference type="NCBI Taxonomy" id="47848"/>
    <lineage>
        <taxon>Bacteria</taxon>
        <taxon>Bacillati</taxon>
        <taxon>Actinomycetota</taxon>
        <taxon>Actinomycetes</taxon>
        <taxon>Micrococcales</taxon>
        <taxon>Dermabacteraceae</taxon>
        <taxon>Brachybacterium</taxon>
    </lineage>
</organism>
<evidence type="ECO:0000259" key="7">
    <source>
        <dbReference type="PROSITE" id="PS50928"/>
    </source>
</evidence>
<dbReference type="Gene3D" id="1.10.3720.10">
    <property type="entry name" value="MetI-like"/>
    <property type="match status" value="1"/>
</dbReference>
<gene>
    <name evidence="8" type="ORF">ACFPK8_14065</name>
</gene>
<proteinExistence type="inferred from homology"/>
<evidence type="ECO:0000256" key="4">
    <source>
        <dbReference type="ARBA" id="ARBA00023136"/>
    </source>
</evidence>
<dbReference type="EMBL" id="JBHSLN010000077">
    <property type="protein sequence ID" value="MFC5298635.1"/>
    <property type="molecule type" value="Genomic_DNA"/>
</dbReference>
<dbReference type="CDD" id="cd06261">
    <property type="entry name" value="TM_PBP2"/>
    <property type="match status" value="1"/>
</dbReference>
<dbReference type="PANTHER" id="PTHR43496:SF1">
    <property type="entry name" value="POLYGALACTURONAN_RHAMNOGALACTURONAN TRANSPORT SYSTEM PERMEASE PROTEIN YTEP"/>
    <property type="match status" value="1"/>
</dbReference>
<evidence type="ECO:0000256" key="1">
    <source>
        <dbReference type="ARBA" id="ARBA00004141"/>
    </source>
</evidence>
<feature type="transmembrane region" description="Helical" evidence="5">
    <location>
        <begin position="151"/>
        <end position="172"/>
    </location>
</feature>
<feature type="transmembrane region" description="Helical" evidence="5">
    <location>
        <begin position="38"/>
        <end position="57"/>
    </location>
</feature>
<evidence type="ECO:0000256" key="3">
    <source>
        <dbReference type="ARBA" id="ARBA00022989"/>
    </source>
</evidence>
<dbReference type="RefSeq" id="WP_343926579.1">
    <property type="nucleotide sequence ID" value="NZ_BAAAIR010000104.1"/>
</dbReference>
<dbReference type="Pfam" id="PF00528">
    <property type="entry name" value="BPD_transp_1"/>
    <property type="match status" value="1"/>
</dbReference>
<keyword evidence="2 5" id="KW-0812">Transmembrane</keyword>
<accession>A0ABW0FJ32</accession>
<dbReference type="PANTHER" id="PTHR43496">
    <property type="entry name" value="PROTEIN LPLB"/>
    <property type="match status" value="1"/>
</dbReference>
<dbReference type="Proteomes" id="UP001595937">
    <property type="component" value="Unassembled WGS sequence"/>
</dbReference>
<feature type="region of interest" description="Disordered" evidence="6">
    <location>
        <begin position="1"/>
        <end position="32"/>
    </location>
</feature>
<sequence>MTSPKVTGPVLDSDEPRRSSPPQESSKKRGRRRTLRRLLTSRALYLMLLPGLLYLLIYKYGPMYGALIAVKDYNISKGVLASPWADPWYSHFQEFLTSPFFGSLMSNTILISVYKLAWGTVPPIIIAILFNECRVAWFRRLAQTLSYMPHFLSWVIIYGVAIALLSQSTGLFNGFLDDNFGFTIGFLTSNDWFRSVLVASDVWKDIGWGAIIYLAAMMGIDRTYYEAATVDGASRLRQIWHITLPGIRPVIILLLVLKLGGILDAGFDQVFIFYNSQVYPSGDIIDTWVYRAGLENLNYSLAAAVGLFKSIIGLVLIVTANRIAKRWDAQLW</sequence>
<name>A0ABW0FJ32_9MICO</name>
<feature type="transmembrane region" description="Helical" evidence="5">
    <location>
        <begin position="206"/>
        <end position="225"/>
    </location>
</feature>
<evidence type="ECO:0000256" key="2">
    <source>
        <dbReference type="ARBA" id="ARBA00022692"/>
    </source>
</evidence>
<evidence type="ECO:0000313" key="8">
    <source>
        <dbReference type="EMBL" id="MFC5298635.1"/>
    </source>
</evidence>
<dbReference type="InterPro" id="IPR000515">
    <property type="entry name" value="MetI-like"/>
</dbReference>
<evidence type="ECO:0000256" key="6">
    <source>
        <dbReference type="SAM" id="MobiDB-lite"/>
    </source>
</evidence>
<dbReference type="GeneID" id="303299327"/>
<evidence type="ECO:0000313" key="9">
    <source>
        <dbReference type="Proteomes" id="UP001595937"/>
    </source>
</evidence>
<keyword evidence="4 5" id="KW-0472">Membrane</keyword>
<dbReference type="PROSITE" id="PS50928">
    <property type="entry name" value="ABC_TM1"/>
    <property type="match status" value="1"/>
</dbReference>
<feature type="transmembrane region" description="Helical" evidence="5">
    <location>
        <begin position="297"/>
        <end position="318"/>
    </location>
</feature>
<dbReference type="InterPro" id="IPR035906">
    <property type="entry name" value="MetI-like_sf"/>
</dbReference>
<comment type="subcellular location">
    <subcellularLocation>
        <location evidence="5">Cell membrane</location>
        <topology evidence="5">Multi-pass membrane protein</topology>
    </subcellularLocation>
    <subcellularLocation>
        <location evidence="1">Membrane</location>
        <topology evidence="1">Multi-pass membrane protein</topology>
    </subcellularLocation>
</comment>
<protein>
    <submittedName>
        <fullName evidence="8">ABC transporter permease</fullName>
    </submittedName>
</protein>
<keyword evidence="9" id="KW-1185">Reference proteome</keyword>
<feature type="domain" description="ABC transmembrane type-1" evidence="7">
    <location>
        <begin position="105"/>
        <end position="320"/>
    </location>
</feature>
<comment type="caution">
    <text evidence="8">The sequence shown here is derived from an EMBL/GenBank/DDBJ whole genome shotgun (WGS) entry which is preliminary data.</text>
</comment>
<dbReference type="SUPFAM" id="SSF161098">
    <property type="entry name" value="MetI-like"/>
    <property type="match status" value="1"/>
</dbReference>